<dbReference type="EMBL" id="JTJO01000023">
    <property type="protein sequence ID" value="OBW99313.1"/>
    <property type="molecule type" value="Genomic_DNA"/>
</dbReference>
<dbReference type="OrthoDB" id="79849at2"/>
<keyword evidence="3" id="KW-0812">Transmembrane</keyword>
<keyword evidence="2" id="KW-0175">Coiled coil</keyword>
<feature type="transmembrane region" description="Helical" evidence="3">
    <location>
        <begin position="668"/>
        <end position="691"/>
    </location>
</feature>
<dbReference type="Pfam" id="PF10145">
    <property type="entry name" value="PhageMin_Tail"/>
    <property type="match status" value="1"/>
</dbReference>
<feature type="coiled-coil region" evidence="2">
    <location>
        <begin position="20"/>
        <end position="189"/>
    </location>
</feature>
<keyword evidence="3" id="KW-0472">Membrane</keyword>
<comment type="caution">
    <text evidence="5">The sequence shown here is derived from an EMBL/GenBank/DDBJ whole genome shotgun (WGS) entry which is preliminary data.</text>
</comment>
<name>A0A1A7PB58_9PAST</name>
<sequence length="964" mass="104789">MKNLELKVILNAVDKLTSPLRGVQKQLDKLQGKVKGAADELNTLKQQEKTANSFKRLSDELQQNNHKLVNAKAAAKQLEQQLKNTVNPTAKLKKQVADAYKQANKMAQAQEQQRKKLNKLRKNLRQGGFDTAKFKVSQQKLKEKIEQSTAAIDKQNAAMKKLQQRQARKQAYRNNVETLKTNSERLRNMGQKAMLTGSAGNMAAVAMLKPAVEFEQAFSKVQALTRLDKNNATDAAKIKALRDQAINLGATTSFTSTDVAAGQSYLAMAGFNQEQITQSMPAILNMTKAADMDMGRVSDISSDILSGFGKKAEEMNHIADVLTLTFTSSNVNLEMLGESMKYVGPLAAKTGQSFESMAAMVGLLGNVGIKGSQSGTALRAMLNRLSGPTKAATKQLNKLSVKTKDAKGNLRALPDILADIAKKTKKMGSADQLAILKDIFGEEAATAAAELIKQAGEKNIREFDKKLKEANGTAQKVAETMSDNLMGDLKGLDSAREALGITIFDGQSNALRELTQTATSWLRTVNEWIKANPELTAKIVKWVAVIAGSLTILGALSMLFSFMLYPVGRLILGFGHLTGITRLFDKALSKTSKSTILANKQLFSYKGTLSGFAKGVGFVKQKFFSLGSALFSTLKKMKQLSFWVNLLKTTFKVAFSPIRMIAMGIGSAISFLLSPIGLLVAALVGAGVVIYRNWEKVRAFFGGFWEGLKSGLAPVIEKFKPLGDLFGIVVGWVEKAVKWFTDLLSPVQSTSKDLDSAAAAGKKFGEWLAKGINLVTKPLQWLMDSIKWVIDNMPSIETQEKSMSKAMTQDNEGGKFFMSGTGIEPEQPKVPNKNSWSGGYAGNGGKYQPKGIFHGGEYIMTKEATSRLGVPLLNALNYGKNAMLAAGLGVSVATAQPIKVDNRPPLSAKSQTSQMASQPMQVTININAQQGQSAVDIAKEVEKALRNLENQKQARARSTLRDRD</sequence>
<organism evidence="5 6">
    <name type="scientific">Gallibacterium anatis</name>
    <dbReference type="NCBI Taxonomy" id="750"/>
    <lineage>
        <taxon>Bacteria</taxon>
        <taxon>Pseudomonadati</taxon>
        <taxon>Pseudomonadota</taxon>
        <taxon>Gammaproteobacteria</taxon>
        <taxon>Pasteurellales</taxon>
        <taxon>Pasteurellaceae</taxon>
        <taxon>Gallibacterium</taxon>
    </lineage>
</organism>
<proteinExistence type="predicted"/>
<feature type="coiled-coil region" evidence="2">
    <location>
        <begin position="931"/>
        <end position="961"/>
    </location>
</feature>
<dbReference type="NCBIfam" id="TIGR01760">
    <property type="entry name" value="tape_meas_TP901"/>
    <property type="match status" value="1"/>
</dbReference>
<evidence type="ECO:0000256" key="1">
    <source>
        <dbReference type="ARBA" id="ARBA00022612"/>
    </source>
</evidence>
<protein>
    <recommendedName>
        <fullName evidence="4">Phage tail tape measure protein domain-containing protein</fullName>
    </recommendedName>
</protein>
<dbReference type="Proteomes" id="UP000092643">
    <property type="component" value="Unassembled WGS sequence"/>
</dbReference>
<evidence type="ECO:0000259" key="4">
    <source>
        <dbReference type="Pfam" id="PF10145"/>
    </source>
</evidence>
<evidence type="ECO:0000313" key="5">
    <source>
        <dbReference type="EMBL" id="OBW99313.1"/>
    </source>
</evidence>
<keyword evidence="3" id="KW-1133">Transmembrane helix</keyword>
<evidence type="ECO:0000256" key="3">
    <source>
        <dbReference type="SAM" id="Phobius"/>
    </source>
</evidence>
<dbReference type="PANTHER" id="PTHR37813:SF1">
    <property type="entry name" value="FELS-2 PROPHAGE PROTEIN"/>
    <property type="match status" value="1"/>
</dbReference>
<dbReference type="AlphaFoldDB" id="A0A1A7PB58"/>
<dbReference type="RefSeq" id="WP_065232066.1">
    <property type="nucleotide sequence ID" value="NZ_JTJN01000003.1"/>
</dbReference>
<evidence type="ECO:0000313" key="6">
    <source>
        <dbReference type="Proteomes" id="UP000092643"/>
    </source>
</evidence>
<feature type="domain" description="Phage tail tape measure protein" evidence="4">
    <location>
        <begin position="242"/>
        <end position="441"/>
    </location>
</feature>
<dbReference type="PANTHER" id="PTHR37813">
    <property type="entry name" value="FELS-2 PROPHAGE PROTEIN"/>
    <property type="match status" value="1"/>
</dbReference>
<keyword evidence="1" id="KW-1188">Viral release from host cell</keyword>
<dbReference type="PATRIC" id="fig|750.21.peg.321"/>
<accession>A0A1A7PB58</accession>
<feature type="transmembrane region" description="Helical" evidence="3">
    <location>
        <begin position="542"/>
        <end position="565"/>
    </location>
</feature>
<dbReference type="InterPro" id="IPR010090">
    <property type="entry name" value="Phage_tape_meas"/>
</dbReference>
<gene>
    <name evidence="5" type="ORF">QV03_03830</name>
</gene>
<evidence type="ECO:0000256" key="2">
    <source>
        <dbReference type="SAM" id="Coils"/>
    </source>
</evidence>
<reference evidence="5 6" key="1">
    <citation type="submission" date="2014-11" db="EMBL/GenBank/DDBJ databases">
        <title>Pan-genome of Gallibacterium spp.</title>
        <authorList>
            <person name="Kudirkiene E."/>
            <person name="Bojesen A.M."/>
        </authorList>
    </citation>
    <scope>NUCLEOTIDE SEQUENCE [LARGE SCALE GENOMIC DNA]</scope>
    <source>
        <strain evidence="5 6">F 279</strain>
    </source>
</reference>